<keyword evidence="16" id="KW-1185">Reference proteome</keyword>
<evidence type="ECO:0000256" key="10">
    <source>
        <dbReference type="ARBA" id="ARBA00022989"/>
    </source>
</evidence>
<evidence type="ECO:0000256" key="11">
    <source>
        <dbReference type="ARBA" id="ARBA00023012"/>
    </source>
</evidence>
<dbReference type="InterPro" id="IPR011712">
    <property type="entry name" value="Sig_transdc_His_kin_sub3_dim/P"/>
</dbReference>
<comment type="caution">
    <text evidence="15">The sequence shown here is derived from an EMBL/GenBank/DDBJ whole genome shotgun (WGS) entry which is preliminary data.</text>
</comment>
<keyword evidence="12 13" id="KW-0472">Membrane</keyword>
<evidence type="ECO:0000256" key="13">
    <source>
        <dbReference type="SAM" id="Phobius"/>
    </source>
</evidence>
<dbReference type="Proteomes" id="UP000316096">
    <property type="component" value="Unassembled WGS sequence"/>
</dbReference>
<dbReference type="InterPro" id="IPR003594">
    <property type="entry name" value="HATPase_dom"/>
</dbReference>
<dbReference type="PANTHER" id="PTHR24421:SF10">
    <property type="entry name" value="NITRATE_NITRITE SENSOR PROTEIN NARQ"/>
    <property type="match status" value="1"/>
</dbReference>
<dbReference type="Pfam" id="PF13493">
    <property type="entry name" value="DUF4118"/>
    <property type="match status" value="1"/>
</dbReference>
<evidence type="ECO:0000256" key="5">
    <source>
        <dbReference type="ARBA" id="ARBA00022679"/>
    </source>
</evidence>
<dbReference type="InterPro" id="IPR003018">
    <property type="entry name" value="GAF"/>
</dbReference>
<keyword evidence="7" id="KW-0547">Nucleotide-binding</keyword>
<dbReference type="AlphaFoldDB" id="A0A543CQ53"/>
<dbReference type="Gene3D" id="3.30.565.10">
    <property type="entry name" value="Histidine kinase-like ATPase, C-terminal domain"/>
    <property type="match status" value="1"/>
</dbReference>
<protein>
    <recommendedName>
        <fullName evidence="3">histidine kinase</fullName>
        <ecNumber evidence="3">2.7.13.3</ecNumber>
    </recommendedName>
</protein>
<evidence type="ECO:0000256" key="9">
    <source>
        <dbReference type="ARBA" id="ARBA00022840"/>
    </source>
</evidence>
<evidence type="ECO:0000256" key="8">
    <source>
        <dbReference type="ARBA" id="ARBA00022777"/>
    </source>
</evidence>
<evidence type="ECO:0000256" key="4">
    <source>
        <dbReference type="ARBA" id="ARBA00022553"/>
    </source>
</evidence>
<dbReference type="PANTHER" id="PTHR24421">
    <property type="entry name" value="NITRATE/NITRITE SENSOR PROTEIN NARX-RELATED"/>
    <property type="match status" value="1"/>
</dbReference>
<sequence length="611" mass="65287">MRLSPLALLQRRTHPRRTIGVLAAVLFVAAETSLAALLPTATPVRTLDLMYLPGILVVASWCGLGLGLLTALASTVAFDLFVTEPVWSLRPTTGEFLATLAIFLVIALLTGAISALTRSLAAKADAWGDASLCAELAGLLLRTPDLTAALPIAAHHVARVFGLPWASIEPGVIPSDKAYSTLPLCDGSVQATLIVPAGLAEPTLQRLRDRAVPSLESLLQAAMEREHVTTTARRNYERLRQIANEQAALRNLATLVAHSVPPSDVFDAVAREMSQVLGTEHTVIARYEEDGSTLMTAGTYNYEEIVASGTRLALEKGTVSDLVFRTRAPGRIDAYRGDGALSRRLRERGVFSSVGCPIMVGQELWGVAIASSSTPQPLPADTEERMLEFTELTAAAIANAQSHSDLIASRARVVTATDETRRRIERDLHDGTQQNLVSIGLEMRAIEAAMPPELEQLRDQLSATARAVDNAVAELQEISRGLHPAILARGGLKPALTVLARRSPIAVQLSLPPVCPLPERFEVTVYYIVSEALTNATKYAHANKVYVDLTIAELLIRLSIRDNGLGGADPARGSGLTGLTDRVTALGGRMEIMSPAGGGTTLLAEIPYASE</sequence>
<dbReference type="CDD" id="cd16917">
    <property type="entry name" value="HATPase_UhpB-NarQ-NarX-like"/>
    <property type="match status" value="1"/>
</dbReference>
<evidence type="ECO:0000313" key="16">
    <source>
        <dbReference type="Proteomes" id="UP000316096"/>
    </source>
</evidence>
<dbReference type="GO" id="GO:0016020">
    <property type="term" value="C:membrane"/>
    <property type="evidence" value="ECO:0007669"/>
    <property type="project" value="UniProtKB-SubCell"/>
</dbReference>
<dbReference type="InterPro" id="IPR025201">
    <property type="entry name" value="KdpD_TM"/>
</dbReference>
<evidence type="ECO:0000256" key="12">
    <source>
        <dbReference type="ARBA" id="ARBA00023136"/>
    </source>
</evidence>
<evidence type="ECO:0000313" key="15">
    <source>
        <dbReference type="EMBL" id="TQL99234.1"/>
    </source>
</evidence>
<comment type="catalytic activity">
    <reaction evidence="1">
        <text>ATP + protein L-histidine = ADP + protein N-phospho-L-histidine.</text>
        <dbReference type="EC" id="2.7.13.3"/>
    </reaction>
</comment>
<evidence type="ECO:0000256" key="7">
    <source>
        <dbReference type="ARBA" id="ARBA00022741"/>
    </source>
</evidence>
<dbReference type="Gene3D" id="1.20.120.620">
    <property type="entry name" value="Backbone structure of the membrane domain of e. Coli histidine kinase receptor kdpd"/>
    <property type="match status" value="1"/>
</dbReference>
<dbReference type="Gene3D" id="1.20.5.1930">
    <property type="match status" value="1"/>
</dbReference>
<dbReference type="Pfam" id="PF01590">
    <property type="entry name" value="GAF"/>
    <property type="match status" value="1"/>
</dbReference>
<feature type="transmembrane region" description="Helical" evidence="13">
    <location>
        <begin position="51"/>
        <end position="82"/>
    </location>
</feature>
<reference evidence="15 16" key="1">
    <citation type="submission" date="2019-06" db="EMBL/GenBank/DDBJ databases">
        <title>Sequencing the genomes of 1000 actinobacteria strains.</title>
        <authorList>
            <person name="Klenk H.-P."/>
        </authorList>
    </citation>
    <scope>NUCLEOTIDE SEQUENCE [LARGE SCALE GENOMIC DNA]</scope>
    <source>
        <strain evidence="15 16">DSM 102200</strain>
    </source>
</reference>
<organism evidence="15 16">
    <name type="scientific">Actinoallomurus bryophytorum</name>
    <dbReference type="NCBI Taxonomy" id="1490222"/>
    <lineage>
        <taxon>Bacteria</taxon>
        <taxon>Bacillati</taxon>
        <taxon>Actinomycetota</taxon>
        <taxon>Actinomycetes</taxon>
        <taxon>Streptosporangiales</taxon>
        <taxon>Thermomonosporaceae</taxon>
        <taxon>Actinoallomurus</taxon>
    </lineage>
</organism>
<evidence type="ECO:0000256" key="2">
    <source>
        <dbReference type="ARBA" id="ARBA00004141"/>
    </source>
</evidence>
<evidence type="ECO:0000256" key="6">
    <source>
        <dbReference type="ARBA" id="ARBA00022692"/>
    </source>
</evidence>
<comment type="subcellular location">
    <subcellularLocation>
        <location evidence="2">Membrane</location>
        <topology evidence="2">Multi-pass membrane protein</topology>
    </subcellularLocation>
</comment>
<dbReference type="GO" id="GO:0005524">
    <property type="term" value="F:ATP binding"/>
    <property type="evidence" value="ECO:0007669"/>
    <property type="project" value="UniProtKB-KW"/>
</dbReference>
<evidence type="ECO:0000256" key="1">
    <source>
        <dbReference type="ARBA" id="ARBA00000085"/>
    </source>
</evidence>
<dbReference type="GO" id="GO:0000155">
    <property type="term" value="F:phosphorelay sensor kinase activity"/>
    <property type="evidence" value="ECO:0007669"/>
    <property type="project" value="InterPro"/>
</dbReference>
<feature type="transmembrane region" description="Helical" evidence="13">
    <location>
        <begin position="94"/>
        <end position="116"/>
    </location>
</feature>
<dbReference type="SUPFAM" id="SSF55781">
    <property type="entry name" value="GAF domain-like"/>
    <property type="match status" value="1"/>
</dbReference>
<dbReference type="SUPFAM" id="SSF55874">
    <property type="entry name" value="ATPase domain of HSP90 chaperone/DNA topoisomerase II/histidine kinase"/>
    <property type="match status" value="1"/>
</dbReference>
<gene>
    <name evidence="15" type="ORF">FB559_4891</name>
</gene>
<feature type="domain" description="GAF" evidence="14">
    <location>
        <begin position="261"/>
        <end position="407"/>
    </location>
</feature>
<name>A0A543CQ53_9ACTN</name>
<dbReference type="SMART" id="SM00065">
    <property type="entry name" value="GAF"/>
    <property type="match status" value="1"/>
</dbReference>
<dbReference type="Gene3D" id="3.30.450.40">
    <property type="match status" value="1"/>
</dbReference>
<dbReference type="Pfam" id="PF07730">
    <property type="entry name" value="HisKA_3"/>
    <property type="match status" value="1"/>
</dbReference>
<evidence type="ECO:0000259" key="14">
    <source>
        <dbReference type="SMART" id="SM00065"/>
    </source>
</evidence>
<dbReference type="Pfam" id="PF02518">
    <property type="entry name" value="HATPase_c"/>
    <property type="match status" value="1"/>
</dbReference>
<keyword evidence="5" id="KW-0808">Transferase</keyword>
<dbReference type="InterPro" id="IPR038318">
    <property type="entry name" value="KdpD_sf"/>
</dbReference>
<dbReference type="InterPro" id="IPR050482">
    <property type="entry name" value="Sensor_HK_TwoCompSys"/>
</dbReference>
<proteinExistence type="predicted"/>
<keyword evidence="8" id="KW-0418">Kinase</keyword>
<dbReference type="EMBL" id="VFOZ01000001">
    <property type="protein sequence ID" value="TQL99234.1"/>
    <property type="molecule type" value="Genomic_DNA"/>
</dbReference>
<dbReference type="GO" id="GO:0046983">
    <property type="term" value="F:protein dimerization activity"/>
    <property type="evidence" value="ECO:0007669"/>
    <property type="project" value="InterPro"/>
</dbReference>
<evidence type="ECO:0000256" key="3">
    <source>
        <dbReference type="ARBA" id="ARBA00012438"/>
    </source>
</evidence>
<dbReference type="InterPro" id="IPR029016">
    <property type="entry name" value="GAF-like_dom_sf"/>
</dbReference>
<dbReference type="InterPro" id="IPR036890">
    <property type="entry name" value="HATPase_C_sf"/>
</dbReference>
<dbReference type="EC" id="2.7.13.3" evidence="3"/>
<keyword evidence="6 13" id="KW-0812">Transmembrane</keyword>
<keyword evidence="10 13" id="KW-1133">Transmembrane helix</keyword>
<keyword evidence="4" id="KW-0597">Phosphoprotein</keyword>
<dbReference type="OrthoDB" id="5242012at2"/>
<dbReference type="RefSeq" id="WP_141957876.1">
    <property type="nucleotide sequence ID" value="NZ_VFOZ01000001.1"/>
</dbReference>
<accession>A0A543CQ53</accession>
<keyword evidence="11" id="KW-0902">Two-component regulatory system</keyword>
<keyword evidence="9" id="KW-0067">ATP-binding</keyword>